<gene>
    <name evidence="2" type="ORF">F5878DRAFT_557491</name>
</gene>
<dbReference type="AlphaFoldDB" id="A0AA38UHH3"/>
<feature type="region of interest" description="Disordered" evidence="1">
    <location>
        <begin position="675"/>
        <end position="701"/>
    </location>
</feature>
<keyword evidence="3" id="KW-1185">Reference proteome</keyword>
<feature type="compositionally biased region" description="Low complexity" evidence="1">
    <location>
        <begin position="684"/>
        <end position="701"/>
    </location>
</feature>
<organism evidence="2 3">
    <name type="scientific">Lentinula raphanica</name>
    <dbReference type="NCBI Taxonomy" id="153919"/>
    <lineage>
        <taxon>Eukaryota</taxon>
        <taxon>Fungi</taxon>
        <taxon>Dikarya</taxon>
        <taxon>Basidiomycota</taxon>
        <taxon>Agaricomycotina</taxon>
        <taxon>Agaricomycetes</taxon>
        <taxon>Agaricomycetidae</taxon>
        <taxon>Agaricales</taxon>
        <taxon>Marasmiineae</taxon>
        <taxon>Omphalotaceae</taxon>
        <taxon>Lentinula</taxon>
    </lineage>
</organism>
<protein>
    <submittedName>
        <fullName evidence="2">Uncharacterized protein</fullName>
    </submittedName>
</protein>
<dbReference type="Proteomes" id="UP001163846">
    <property type="component" value="Unassembled WGS sequence"/>
</dbReference>
<name>A0AA38UHH3_9AGAR</name>
<evidence type="ECO:0000256" key="1">
    <source>
        <dbReference type="SAM" id="MobiDB-lite"/>
    </source>
</evidence>
<feature type="region of interest" description="Disordered" evidence="1">
    <location>
        <begin position="392"/>
        <end position="411"/>
    </location>
</feature>
<feature type="compositionally biased region" description="Low complexity" evidence="1">
    <location>
        <begin position="10"/>
        <end position="24"/>
    </location>
</feature>
<dbReference type="EMBL" id="MU806041">
    <property type="protein sequence ID" value="KAJ3841395.1"/>
    <property type="molecule type" value="Genomic_DNA"/>
</dbReference>
<feature type="region of interest" description="Disordered" evidence="1">
    <location>
        <begin position="1"/>
        <end position="62"/>
    </location>
</feature>
<proteinExistence type="predicted"/>
<evidence type="ECO:0000313" key="3">
    <source>
        <dbReference type="Proteomes" id="UP001163846"/>
    </source>
</evidence>
<evidence type="ECO:0000313" key="2">
    <source>
        <dbReference type="EMBL" id="KAJ3841395.1"/>
    </source>
</evidence>
<accession>A0AA38UHH3</accession>
<sequence>MARFTRSSASEHPPSSTTKSPTTAPKKRKRANSSNNNDDEQPAGKLHRTQSPPIPSVGDVPIKSEQSQKILDILQLADKQGLLDRVFALNSTESLISLRTLLQESSNHPLSELKSAVQNLFPVSLRNSRSRSSKAASQQQAFCNLALSLLDQASVYSVEFPGDVETILPDEYPSDKPSSSTSHLHQKPRYALVQHLPSGDYWTSLSSETSPSKLKALPKGHSELVSILPSPYPSTSTSDVPTLGSYHKSVILPSKTRPPSVRKLSSGSFLDYGVYASFAPSFDQESEELGRQELGHILYARETKKTQKAKQLKRWSEKEKERLMGSVSPVAEDEIQEISPAINVDVELEELLPPEEVQAIKSTLGSLELEVAVAELLEKNKRALRRLQELQTERLMSDGGGSSKPQEGSEEWDTAQAILDSLTTLASLRPRSSKHENTPLIPPPAVLHALHRTLPLSPSPGWYGNLPPGKTTVIRDNNTLKVKANVPAPAATSTPTTATTPAVPNTGYTGFSYSAYSGTPTQQNAQQNQYRPGTANTYMYKPSTASGATTYYSSSYPYQQMYAQSGQTGYTPASGSGATAYSSWYSSYTPQPTTTAPTATATSAVNGNAAASGSGSAGRNTPATPQFAPSYSSFFNTTTNPSLAAAAAAAATNTNWSSAAGAQARTPAVANTVLNPKQGQWNGTSSSSTSSSSAASPYSAMGTGPLTATVPAPTLPAHMKVQTAQNHNGVGTGQLPGQLGTLGQQSTFYGYQPSTSSTVNVPLASAAAAATTSAAAK</sequence>
<reference evidence="2" key="1">
    <citation type="submission" date="2022-08" db="EMBL/GenBank/DDBJ databases">
        <authorList>
            <consortium name="DOE Joint Genome Institute"/>
            <person name="Min B."/>
            <person name="Riley R."/>
            <person name="Sierra-Patev S."/>
            <person name="Naranjo-Ortiz M."/>
            <person name="Looney B."/>
            <person name="Konkel Z."/>
            <person name="Slot J.C."/>
            <person name="Sakamoto Y."/>
            <person name="Steenwyk J.L."/>
            <person name="Rokas A."/>
            <person name="Carro J."/>
            <person name="Camarero S."/>
            <person name="Ferreira P."/>
            <person name="Molpeceres G."/>
            <person name="Ruiz-Duenas F.J."/>
            <person name="Serrano A."/>
            <person name="Henrissat B."/>
            <person name="Drula E."/>
            <person name="Hughes K.W."/>
            <person name="Mata J.L."/>
            <person name="Ishikawa N.K."/>
            <person name="Vargas-Isla R."/>
            <person name="Ushijima S."/>
            <person name="Smith C.A."/>
            <person name="Ahrendt S."/>
            <person name="Andreopoulos W."/>
            <person name="He G."/>
            <person name="Labutti K."/>
            <person name="Lipzen A."/>
            <person name="Ng V."/>
            <person name="Sandor L."/>
            <person name="Barry K."/>
            <person name="Martinez A.T."/>
            <person name="Xiao Y."/>
            <person name="Gibbons J.G."/>
            <person name="Terashima K."/>
            <person name="Hibbett D.S."/>
            <person name="Grigoriev I.V."/>
        </authorList>
    </citation>
    <scope>NUCLEOTIDE SEQUENCE</scope>
    <source>
        <strain evidence="2">TFB9207</strain>
    </source>
</reference>
<feature type="region of interest" description="Disordered" evidence="1">
    <location>
        <begin position="168"/>
        <end position="187"/>
    </location>
</feature>
<comment type="caution">
    <text evidence="2">The sequence shown here is derived from an EMBL/GenBank/DDBJ whole genome shotgun (WGS) entry which is preliminary data.</text>
</comment>